<feature type="domain" description="Peptidase S9 prolyl oligopeptidase catalytic" evidence="2">
    <location>
        <begin position="97"/>
        <end position="236"/>
    </location>
</feature>
<comment type="caution">
    <text evidence="3">The sequence shown here is derived from an EMBL/GenBank/DDBJ whole genome shotgun (WGS) entry which is preliminary data.</text>
</comment>
<protein>
    <recommendedName>
        <fullName evidence="2">Peptidase S9 prolyl oligopeptidase catalytic domain-containing protein</fullName>
    </recommendedName>
</protein>
<dbReference type="PANTHER" id="PTHR22946">
    <property type="entry name" value="DIENELACTONE HYDROLASE DOMAIN-CONTAINING PROTEIN-RELATED"/>
    <property type="match status" value="1"/>
</dbReference>
<dbReference type="EMBL" id="MWPS01000033">
    <property type="protein sequence ID" value="OPG15393.1"/>
    <property type="molecule type" value="Genomic_DNA"/>
</dbReference>
<dbReference type="InterPro" id="IPR050261">
    <property type="entry name" value="FrsA_esterase"/>
</dbReference>
<gene>
    <name evidence="3" type="ORF">B2M26_11940</name>
</gene>
<sequence>MWRMHSMVAHENLIVDGIPVSQFALRERTSESLPTIFLYHGWDSAKDNYVFEAEVLSLFGFRVIVTDAPLHGDRSVERNVQSDFWKVIIQSVEEFKSLLDYAHLTWGVNAKTSALVGSSMGGFTVAGIFANYPDVHCVVSINGSGAWEESEALFRRMDGRSPATDEELHLIRLFDPIRKIARLPRRPILLQHGASDSIVPIDGQRKFYKELLKNYVGNHTTLVEFQEVPRMNHYISIGMFEYVYKWVSEQL</sequence>
<organism evidence="3 4">
    <name type="scientific">Ferroacidibacillus organovorans</name>
    <dbReference type="NCBI Taxonomy" id="1765683"/>
    <lineage>
        <taxon>Bacteria</taxon>
        <taxon>Bacillati</taxon>
        <taxon>Bacillota</taxon>
        <taxon>Bacilli</taxon>
        <taxon>Bacillales</taxon>
        <taxon>Alicyclobacillaceae</taxon>
        <taxon>Ferroacidibacillus</taxon>
    </lineage>
</organism>
<dbReference type="InterPro" id="IPR029058">
    <property type="entry name" value="AB_hydrolase_fold"/>
</dbReference>
<proteinExistence type="predicted"/>
<evidence type="ECO:0000256" key="1">
    <source>
        <dbReference type="ARBA" id="ARBA00022801"/>
    </source>
</evidence>
<keyword evidence="4" id="KW-1185">Reference proteome</keyword>
<reference evidence="3 4" key="1">
    <citation type="submission" date="2017-02" db="EMBL/GenBank/DDBJ databases">
        <title>Draft genome of Acidibacillus ferrooxidans Huett2.</title>
        <authorList>
            <person name="Schopf S."/>
        </authorList>
    </citation>
    <scope>NUCLEOTIDE SEQUENCE [LARGE SCALE GENOMIC DNA]</scope>
    <source>
        <strain evidence="3 4">Huett2</strain>
    </source>
</reference>
<dbReference type="SUPFAM" id="SSF53474">
    <property type="entry name" value="alpha/beta-Hydrolases"/>
    <property type="match status" value="1"/>
</dbReference>
<dbReference type="GO" id="GO:0052689">
    <property type="term" value="F:carboxylic ester hydrolase activity"/>
    <property type="evidence" value="ECO:0007669"/>
    <property type="project" value="UniProtKB-ARBA"/>
</dbReference>
<evidence type="ECO:0000259" key="2">
    <source>
        <dbReference type="Pfam" id="PF00326"/>
    </source>
</evidence>
<keyword evidence="1" id="KW-0378">Hydrolase</keyword>
<evidence type="ECO:0000313" key="4">
    <source>
        <dbReference type="Proteomes" id="UP000190229"/>
    </source>
</evidence>
<dbReference type="Pfam" id="PF00326">
    <property type="entry name" value="Peptidase_S9"/>
    <property type="match status" value="1"/>
</dbReference>
<dbReference type="AlphaFoldDB" id="A0A1V4ER31"/>
<name>A0A1V4ER31_9BACL</name>
<dbReference type="GO" id="GO:0008236">
    <property type="term" value="F:serine-type peptidase activity"/>
    <property type="evidence" value="ECO:0007669"/>
    <property type="project" value="InterPro"/>
</dbReference>
<dbReference type="Gene3D" id="3.40.50.1820">
    <property type="entry name" value="alpha/beta hydrolase"/>
    <property type="match status" value="1"/>
</dbReference>
<evidence type="ECO:0000313" key="3">
    <source>
        <dbReference type="EMBL" id="OPG15393.1"/>
    </source>
</evidence>
<dbReference type="Proteomes" id="UP000190229">
    <property type="component" value="Unassembled WGS sequence"/>
</dbReference>
<dbReference type="InterPro" id="IPR001375">
    <property type="entry name" value="Peptidase_S9_cat"/>
</dbReference>
<accession>A0A1V4ER31</accession>
<dbReference type="PANTHER" id="PTHR22946:SF9">
    <property type="entry name" value="POLYKETIDE TRANSFERASE AF380"/>
    <property type="match status" value="1"/>
</dbReference>
<dbReference type="GO" id="GO:0006508">
    <property type="term" value="P:proteolysis"/>
    <property type="evidence" value="ECO:0007669"/>
    <property type="project" value="InterPro"/>
</dbReference>